<keyword evidence="4 7" id="KW-0812">Transmembrane</keyword>
<keyword evidence="3" id="KW-0436">Ligase</keyword>
<dbReference type="PANTHER" id="PTHR24096:SF149">
    <property type="entry name" value="AMP-BINDING DOMAIN-CONTAINING PROTEIN-RELATED"/>
    <property type="match status" value="1"/>
</dbReference>
<evidence type="ECO:0000256" key="7">
    <source>
        <dbReference type="SAM" id="Phobius"/>
    </source>
</evidence>
<evidence type="ECO:0000313" key="10">
    <source>
        <dbReference type="Proteomes" id="UP000310158"/>
    </source>
</evidence>
<feature type="transmembrane region" description="Helical" evidence="7">
    <location>
        <begin position="181"/>
        <end position="209"/>
    </location>
</feature>
<comment type="caution">
    <text evidence="9">The sequence shown here is derived from an EMBL/GenBank/DDBJ whole genome shotgun (WGS) entry which is preliminary data.</text>
</comment>
<feature type="transmembrane region" description="Helical" evidence="7">
    <location>
        <begin position="249"/>
        <end position="269"/>
    </location>
</feature>
<feature type="domain" description="AMP-dependent synthetase/ligase" evidence="8">
    <location>
        <begin position="351"/>
        <end position="671"/>
    </location>
</feature>
<dbReference type="GO" id="GO:0016405">
    <property type="term" value="F:CoA-ligase activity"/>
    <property type="evidence" value="ECO:0007669"/>
    <property type="project" value="TreeGrafter"/>
</dbReference>
<feature type="transmembrane region" description="Helical" evidence="7">
    <location>
        <begin position="66"/>
        <end position="90"/>
    </location>
</feature>
<evidence type="ECO:0000256" key="6">
    <source>
        <dbReference type="ARBA" id="ARBA00023136"/>
    </source>
</evidence>
<sequence length="954" mass="105343">MGITTLLNVSVTLFYKEYEFGGTAFLYTIWGFWWLNVAVSILCCWGLVHIMSTTHDHALNRMSSVWLLPVVTLIVASSSGGVLTAAIYPISPSHALITISLSVFLVSIGLSLALMILTVYLCRLILCGPPPGANIISSFVPLGPTGQAGFSIILIGQSFRELLPVSNSSSPFLGSETMGEIIYAVCIGIAFVLWSLATMWLAFALLGLHNVLRKTTFPFRVPFWGVIFPNGVYANLTITLYRVFEARFFRVWGAIYSCITIAVWCIVFVRTLYLVRNGEIFEAPCLEDLNMGQAIPCSRAEGRMLDAGDDGGLQSAVGSPGTAMYLGSLYHPVPDFSNVNYIDFMLNRPEVKEWPDYTVYVDAVTGEKRRFRELLERVEDAATALGVPVEEGGMGLKGDGEEMVGILSENCMDYPIVVLSLLKITVPFALLPSYSTAAETTALLKLSKVTRVFVSSRLLPLAKAAAAEIGLSNDKIYLLHGRSDDRVAFPDLVTHVRKNNIPRASTRPVQDKTLAYLAFSSGTSGLPKAVMISHRNLYFSSMQPVLVNIEMMKTITPQPLSTPEKIPIGMALVPFYHSMGLQAYILRTLLAPTTVIILPKWDIDLMLSLVPKYRVSHLLFVPSIVQQLVASSKLKNVDLSSVFAMGSGAAHLPAELRDKLARHAPNVKDVYEGAYQSFLSVKCVSSFWLKLSHTTRLRHVRMRELISIASSDAVLILILTPPMYLTRARSQTLSALYTPYPGMFDMRFQSLRGMTGILLPGMEARIVREDGSEAEFGEPGELFVRGGNVAMGYWKNEKATKETFLEDGWLRTGDRFKAYESGAFYYVDRAKDTLKVSGTQVSPTEIEDTLLQHPEQLICDAAVAGVGGTRLSDEKVPRAWIVLTDAGRRRGAQAVFQALDAWAKQRLSKHKWLRGGYQVVNEIPKLPTGKVLRRVLQEEHAKAARASGYVRVKL</sequence>
<evidence type="ECO:0000313" key="9">
    <source>
        <dbReference type="EMBL" id="THH20611.1"/>
    </source>
</evidence>
<evidence type="ECO:0000256" key="5">
    <source>
        <dbReference type="ARBA" id="ARBA00022989"/>
    </source>
</evidence>
<gene>
    <name evidence="9" type="ORF">EW146_g812</name>
</gene>
<dbReference type="Gene3D" id="3.40.50.12780">
    <property type="entry name" value="N-terminal domain of ligase-like"/>
    <property type="match status" value="2"/>
</dbReference>
<dbReference type="GO" id="GO:0055085">
    <property type="term" value="P:transmembrane transport"/>
    <property type="evidence" value="ECO:0007669"/>
    <property type="project" value="InterPro"/>
</dbReference>
<dbReference type="AlphaFoldDB" id="A0A4S4M842"/>
<dbReference type="InterPro" id="IPR038665">
    <property type="entry name" value="Voltage-dep_anion_channel_sf"/>
</dbReference>
<evidence type="ECO:0000256" key="1">
    <source>
        <dbReference type="ARBA" id="ARBA00004141"/>
    </source>
</evidence>
<protein>
    <recommendedName>
        <fullName evidence="8">AMP-dependent synthetase/ligase domain-containing protein</fullName>
    </recommendedName>
</protein>
<dbReference type="Pfam" id="PF03595">
    <property type="entry name" value="SLAC1"/>
    <property type="match status" value="1"/>
</dbReference>
<accession>A0A4S4M842</accession>
<dbReference type="InterPro" id="IPR000873">
    <property type="entry name" value="AMP-dep_synth/lig_dom"/>
</dbReference>
<dbReference type="Pfam" id="PF00501">
    <property type="entry name" value="AMP-binding"/>
    <property type="match status" value="1"/>
</dbReference>
<dbReference type="InterPro" id="IPR045851">
    <property type="entry name" value="AMP-bd_C_sf"/>
</dbReference>
<dbReference type="Proteomes" id="UP000310158">
    <property type="component" value="Unassembled WGS sequence"/>
</dbReference>
<organism evidence="9 10">
    <name type="scientific">Bondarzewia mesenterica</name>
    <dbReference type="NCBI Taxonomy" id="1095465"/>
    <lineage>
        <taxon>Eukaryota</taxon>
        <taxon>Fungi</taxon>
        <taxon>Dikarya</taxon>
        <taxon>Basidiomycota</taxon>
        <taxon>Agaricomycotina</taxon>
        <taxon>Agaricomycetes</taxon>
        <taxon>Russulales</taxon>
        <taxon>Bondarzewiaceae</taxon>
        <taxon>Bondarzewia</taxon>
    </lineage>
</organism>
<dbReference type="Gene3D" id="1.50.10.150">
    <property type="entry name" value="Voltage-dependent anion channel"/>
    <property type="match status" value="1"/>
</dbReference>
<name>A0A4S4M842_9AGAM</name>
<comment type="similarity">
    <text evidence="2">Belongs to the ATP-dependent AMP-binding enzyme family.</text>
</comment>
<evidence type="ECO:0000256" key="2">
    <source>
        <dbReference type="ARBA" id="ARBA00006432"/>
    </source>
</evidence>
<feature type="transmembrane region" description="Helical" evidence="7">
    <location>
        <begin position="221"/>
        <end position="243"/>
    </location>
</feature>
<keyword evidence="10" id="KW-1185">Reference proteome</keyword>
<feature type="transmembrane region" description="Helical" evidence="7">
    <location>
        <begin position="96"/>
        <end position="121"/>
    </location>
</feature>
<reference evidence="9 10" key="1">
    <citation type="submission" date="2019-02" db="EMBL/GenBank/DDBJ databases">
        <title>Genome sequencing of the rare red list fungi Bondarzewia mesenterica.</title>
        <authorList>
            <person name="Buettner E."/>
            <person name="Kellner H."/>
        </authorList>
    </citation>
    <scope>NUCLEOTIDE SEQUENCE [LARGE SCALE GENOMIC DNA]</scope>
    <source>
        <strain evidence="9 10">DSM 108281</strain>
    </source>
</reference>
<evidence type="ECO:0000259" key="8">
    <source>
        <dbReference type="Pfam" id="PF00501"/>
    </source>
</evidence>
<evidence type="ECO:0000256" key="3">
    <source>
        <dbReference type="ARBA" id="ARBA00022598"/>
    </source>
</evidence>
<proteinExistence type="inferred from homology"/>
<feature type="transmembrane region" description="Helical" evidence="7">
    <location>
        <begin position="24"/>
        <end position="45"/>
    </location>
</feature>
<dbReference type="EMBL" id="SGPL01000018">
    <property type="protein sequence ID" value="THH20611.1"/>
    <property type="molecule type" value="Genomic_DNA"/>
</dbReference>
<dbReference type="OrthoDB" id="1898221at2759"/>
<dbReference type="InterPro" id="IPR020845">
    <property type="entry name" value="AMP-binding_CS"/>
</dbReference>
<dbReference type="InterPro" id="IPR042099">
    <property type="entry name" value="ANL_N_sf"/>
</dbReference>
<dbReference type="InterPro" id="IPR004695">
    <property type="entry name" value="SLAC1/Mae1/Ssu1/TehA"/>
</dbReference>
<dbReference type="GO" id="GO:0016020">
    <property type="term" value="C:membrane"/>
    <property type="evidence" value="ECO:0007669"/>
    <property type="project" value="UniProtKB-SubCell"/>
</dbReference>
<dbReference type="SUPFAM" id="SSF56801">
    <property type="entry name" value="Acetyl-CoA synthetase-like"/>
    <property type="match status" value="1"/>
</dbReference>
<comment type="subcellular location">
    <subcellularLocation>
        <location evidence="1">Membrane</location>
        <topology evidence="1">Multi-pass membrane protein</topology>
    </subcellularLocation>
</comment>
<dbReference type="Gene3D" id="3.30.300.30">
    <property type="match status" value="1"/>
</dbReference>
<dbReference type="PROSITE" id="PS00455">
    <property type="entry name" value="AMP_BINDING"/>
    <property type="match status" value="1"/>
</dbReference>
<evidence type="ECO:0000256" key="4">
    <source>
        <dbReference type="ARBA" id="ARBA00022692"/>
    </source>
</evidence>
<keyword evidence="6 7" id="KW-0472">Membrane</keyword>
<dbReference type="PANTHER" id="PTHR24096">
    <property type="entry name" value="LONG-CHAIN-FATTY-ACID--COA LIGASE"/>
    <property type="match status" value="1"/>
</dbReference>
<keyword evidence="5 7" id="KW-1133">Transmembrane helix</keyword>